<dbReference type="InterPro" id="IPR023614">
    <property type="entry name" value="Porin_dom_sf"/>
</dbReference>
<dbReference type="AlphaFoldDB" id="Q07WA7"/>
<keyword evidence="4" id="KW-1185">Reference proteome</keyword>
<name>Q07WA7_SHEFN</name>
<dbReference type="Gene3D" id="2.40.160.10">
    <property type="entry name" value="Porin"/>
    <property type="match status" value="1"/>
</dbReference>
<dbReference type="EMBL" id="CP000447">
    <property type="protein sequence ID" value="ABI73707.1"/>
    <property type="molecule type" value="Genomic_DNA"/>
</dbReference>
<sequence length="448" mass="50274" precursor="true">MTTKTVFSISSVALAISVALLCFPSNAMAADSDKIIELERRLDALEKELIEAKDAANKVDRIKFSKSSPTPELISKDGSSTLEFTGRFQADYVSADELYTGNKFTYEDKFNDASLRRIRFGIEGYFSNVWKYALEFDFDGESDVEIKDANVSYRGWDNNELTIGFQKFGFGLEATGSSKNLAFLERASTDTFSPERGIGIEWGYIANYYNFKIGYGMNAGFDDDDKNFQQDIFNARFTAAPINNNVHLLHLGASALYTLNNDEVLETRYRARPSSKPAGRIIDTGKFDADSTQHYGIEAAYQRNNLLLQAEYMIAKADQVDDPTITVDSYYAQAVYTLTGESWQYSNKKGTFKAISPASAISAGGYGAWELAVRYDHANFDDTDSDIIGGKKTDYILGVNWYLENNLKTQLNYVHTKADYKEAYVDIDGVTRYDQDGNIIQARVQFAF</sequence>
<evidence type="ECO:0000313" key="3">
    <source>
        <dbReference type="EMBL" id="ABI73707.1"/>
    </source>
</evidence>
<dbReference type="Proteomes" id="UP000000684">
    <property type="component" value="Chromosome"/>
</dbReference>
<evidence type="ECO:0000256" key="2">
    <source>
        <dbReference type="SAM" id="SignalP"/>
    </source>
</evidence>
<organism evidence="3 4">
    <name type="scientific">Shewanella frigidimarina (strain NCIMB 400)</name>
    <dbReference type="NCBI Taxonomy" id="318167"/>
    <lineage>
        <taxon>Bacteria</taxon>
        <taxon>Pseudomonadati</taxon>
        <taxon>Pseudomonadota</taxon>
        <taxon>Gammaproteobacteria</taxon>
        <taxon>Alteromonadales</taxon>
        <taxon>Shewanellaceae</taxon>
        <taxon>Shewanella</taxon>
    </lineage>
</organism>
<feature type="signal peptide" evidence="2">
    <location>
        <begin position="1"/>
        <end position="29"/>
    </location>
</feature>
<gene>
    <name evidence="3" type="ordered locus">Sfri_3882</name>
</gene>
<reference evidence="3 4" key="1">
    <citation type="submission" date="2006-08" db="EMBL/GenBank/DDBJ databases">
        <title>Complete sequence of Shewanella frigidimarina NCIMB 400.</title>
        <authorList>
            <consortium name="US DOE Joint Genome Institute"/>
            <person name="Copeland A."/>
            <person name="Lucas S."/>
            <person name="Lapidus A."/>
            <person name="Barry K."/>
            <person name="Detter J.C."/>
            <person name="Glavina del Rio T."/>
            <person name="Hammon N."/>
            <person name="Israni S."/>
            <person name="Dalin E."/>
            <person name="Tice H."/>
            <person name="Pitluck S."/>
            <person name="Fredrickson J.K."/>
            <person name="Kolker E."/>
            <person name="McCuel L.A."/>
            <person name="DiChristina T."/>
            <person name="Nealson K.H."/>
            <person name="Newman D."/>
            <person name="Tiedje J.M."/>
            <person name="Zhou J."/>
            <person name="Romine M.F."/>
            <person name="Culley D.E."/>
            <person name="Serres M."/>
            <person name="Chertkov O."/>
            <person name="Brettin T."/>
            <person name="Bruce D."/>
            <person name="Han C."/>
            <person name="Tapia R."/>
            <person name="Gilna P."/>
            <person name="Schmutz J."/>
            <person name="Larimer F."/>
            <person name="Land M."/>
            <person name="Hauser L."/>
            <person name="Kyrpides N."/>
            <person name="Mikhailova N."/>
            <person name="Richardson P."/>
        </authorList>
    </citation>
    <scope>NUCLEOTIDE SEQUENCE [LARGE SCALE GENOMIC DNA]</scope>
    <source>
        <strain evidence="3 4">NCIMB 400</strain>
    </source>
</reference>
<dbReference type="InterPro" id="IPR010870">
    <property type="entry name" value="Porin_O/P"/>
</dbReference>
<keyword evidence="2" id="KW-0732">Signal</keyword>
<dbReference type="HOGENOM" id="CLU_031025_4_1_6"/>
<dbReference type="Pfam" id="PF07396">
    <property type="entry name" value="Porin_O_P"/>
    <property type="match status" value="1"/>
</dbReference>
<proteinExistence type="predicted"/>
<accession>Q07WA7</accession>
<dbReference type="eggNOG" id="COG3746">
    <property type="taxonomic scope" value="Bacteria"/>
</dbReference>
<dbReference type="RefSeq" id="WP_011639291.1">
    <property type="nucleotide sequence ID" value="NC_008345.1"/>
</dbReference>
<evidence type="ECO:0000256" key="1">
    <source>
        <dbReference type="SAM" id="Coils"/>
    </source>
</evidence>
<dbReference type="SUPFAM" id="SSF56935">
    <property type="entry name" value="Porins"/>
    <property type="match status" value="1"/>
</dbReference>
<dbReference type="KEGG" id="sfr:Sfri_3882"/>
<protein>
    <submittedName>
        <fullName evidence="3">Phosphate-selective porin O and P</fullName>
    </submittedName>
</protein>
<feature type="chain" id="PRO_5004166138" evidence="2">
    <location>
        <begin position="30"/>
        <end position="448"/>
    </location>
</feature>
<dbReference type="GeneID" id="41839240"/>
<evidence type="ECO:0000313" key="4">
    <source>
        <dbReference type="Proteomes" id="UP000000684"/>
    </source>
</evidence>
<dbReference type="OrthoDB" id="9807854at2"/>
<dbReference type="STRING" id="318167.Sfri_3882"/>
<feature type="coiled-coil region" evidence="1">
    <location>
        <begin position="28"/>
        <end position="62"/>
    </location>
</feature>
<keyword evidence="1" id="KW-0175">Coiled coil</keyword>